<gene>
    <name evidence="2" type="ORF">A244_04277</name>
</gene>
<sequence>MPLPSMKDQFAALIAAPSVSCTQPSLDQTNRPVIDLLAGWLADLGFACDIQQVSPGKFNLLATLGTGPGGLVLAGHSDTVPFDEALWKTDPLKLTE</sequence>
<dbReference type="Gene3D" id="3.40.630.10">
    <property type="entry name" value="Zn peptidases"/>
    <property type="match status" value="1"/>
</dbReference>
<dbReference type="InterPro" id="IPR050072">
    <property type="entry name" value="Peptidase_M20A"/>
</dbReference>
<protein>
    <submittedName>
        <fullName evidence="2">Acetylornithine deacetylase</fullName>
        <ecNumber evidence="2">3.5.1.16</ecNumber>
    </submittedName>
</protein>
<dbReference type="GO" id="GO:0006526">
    <property type="term" value="P:L-arginine biosynthetic process"/>
    <property type="evidence" value="ECO:0007669"/>
    <property type="project" value="TreeGrafter"/>
</dbReference>
<dbReference type="SUPFAM" id="SSF53187">
    <property type="entry name" value="Zn-dependent exopeptidases"/>
    <property type="match status" value="1"/>
</dbReference>
<comment type="caution">
    <text evidence="2">The sequence shown here is derived from an EMBL/GenBank/DDBJ whole genome shotgun (WGS) entry which is preliminary data.</text>
</comment>
<keyword evidence="1" id="KW-0170">Cobalt</keyword>
<dbReference type="GO" id="GO:0008777">
    <property type="term" value="F:acetylornithine deacetylase activity"/>
    <property type="evidence" value="ECO:0007669"/>
    <property type="project" value="UniProtKB-EC"/>
</dbReference>
<dbReference type="AlphaFoldDB" id="S6V3I0"/>
<evidence type="ECO:0000313" key="2">
    <source>
        <dbReference type="EMBL" id="EPN62321.1"/>
    </source>
</evidence>
<name>S6V3I0_PSESF</name>
<organism evidence="2 3">
    <name type="scientific">Pseudomonas syringae pv. actinidiae ICMP 18807</name>
    <dbReference type="NCBI Taxonomy" id="1194404"/>
    <lineage>
        <taxon>Bacteria</taxon>
        <taxon>Pseudomonadati</taxon>
        <taxon>Pseudomonadota</taxon>
        <taxon>Gammaproteobacteria</taxon>
        <taxon>Pseudomonadales</taxon>
        <taxon>Pseudomonadaceae</taxon>
        <taxon>Pseudomonas</taxon>
        <taxon>Pseudomonas syringae</taxon>
    </lineage>
</organism>
<proteinExistence type="predicted"/>
<keyword evidence="2" id="KW-0378">Hydrolase</keyword>
<dbReference type="EC" id="3.5.1.16" evidence="2"/>
<dbReference type="PANTHER" id="PTHR43808:SF1">
    <property type="entry name" value="ACETYLORNITHINE DEACETYLASE"/>
    <property type="match status" value="1"/>
</dbReference>
<feature type="non-terminal residue" evidence="2">
    <location>
        <position position="96"/>
    </location>
</feature>
<reference evidence="2 3" key="1">
    <citation type="journal article" date="2013" name="PLoS Pathog.">
        <title>Genomic analysis of the Kiwifruit pathogen Pseudomonas syringae pv. actinidiae provides insight into the origins of an emergent plant disease.</title>
        <authorList>
            <person name="McCann H.C."/>
            <person name="Rikkerink E.H."/>
            <person name="Bertels F."/>
            <person name="Fiers M."/>
            <person name="Lu A."/>
            <person name="Rees-George J."/>
            <person name="Andersen M.T."/>
            <person name="Gleave A.P."/>
            <person name="Haubold B."/>
            <person name="Wohlers M.W."/>
            <person name="Guttman D.S."/>
            <person name="Wang P.W."/>
            <person name="Straub C."/>
            <person name="Vanneste J.L."/>
            <person name="Rainey P.B."/>
            <person name="Templeton M.D."/>
        </authorList>
    </citation>
    <scope>NUCLEOTIDE SEQUENCE [LARGE SCALE GENOMIC DNA]</scope>
    <source>
        <strain evidence="2 3">ICMP 18807</strain>
    </source>
</reference>
<dbReference type="Proteomes" id="UP000015729">
    <property type="component" value="Unassembled WGS sequence"/>
</dbReference>
<dbReference type="PANTHER" id="PTHR43808">
    <property type="entry name" value="ACETYLORNITHINE DEACETYLASE"/>
    <property type="match status" value="1"/>
</dbReference>
<accession>S6V3I0</accession>
<dbReference type="EMBL" id="AOKG01000283">
    <property type="protein sequence ID" value="EPN62321.1"/>
    <property type="molecule type" value="Genomic_DNA"/>
</dbReference>
<evidence type="ECO:0000256" key="1">
    <source>
        <dbReference type="ARBA" id="ARBA00023285"/>
    </source>
</evidence>
<evidence type="ECO:0000313" key="3">
    <source>
        <dbReference type="Proteomes" id="UP000015729"/>
    </source>
</evidence>